<dbReference type="EMBL" id="SLXM01000007">
    <property type="protein sequence ID" value="TCP23886.1"/>
    <property type="molecule type" value="Genomic_DNA"/>
</dbReference>
<dbReference type="Gene3D" id="1.20.1440.60">
    <property type="entry name" value="23S rRNA-intervening sequence"/>
    <property type="match status" value="1"/>
</dbReference>
<dbReference type="SUPFAM" id="SSF158446">
    <property type="entry name" value="IVS-encoded protein-like"/>
    <property type="match status" value="1"/>
</dbReference>
<organism evidence="1 2">
    <name type="scientific">Tenacibaculum skagerrakense</name>
    <dbReference type="NCBI Taxonomy" id="186571"/>
    <lineage>
        <taxon>Bacteria</taxon>
        <taxon>Pseudomonadati</taxon>
        <taxon>Bacteroidota</taxon>
        <taxon>Flavobacteriia</taxon>
        <taxon>Flavobacteriales</taxon>
        <taxon>Flavobacteriaceae</taxon>
        <taxon>Tenacibaculum</taxon>
    </lineage>
</organism>
<gene>
    <name evidence="1" type="ORF">EV195_10751</name>
</gene>
<proteinExistence type="predicted"/>
<keyword evidence="2" id="KW-1185">Reference proteome</keyword>
<dbReference type="PIRSF" id="PIRSF035652">
    <property type="entry name" value="CHP02436"/>
    <property type="match status" value="1"/>
</dbReference>
<evidence type="ECO:0000313" key="1">
    <source>
        <dbReference type="EMBL" id="TCP23886.1"/>
    </source>
</evidence>
<dbReference type="PANTHER" id="PTHR38471:SF2">
    <property type="entry name" value="FOUR HELIX BUNDLE PROTEIN"/>
    <property type="match status" value="1"/>
</dbReference>
<dbReference type="Pfam" id="PF05635">
    <property type="entry name" value="23S_rRNA_IVP"/>
    <property type="match status" value="1"/>
</dbReference>
<protein>
    <submittedName>
        <fullName evidence="1">Four helix bundle protein</fullName>
    </submittedName>
</protein>
<sequence length="117" mass="13625">MRNDKENIILKLTLEFSLKIIKFSEEIRSLNRFEMASQIFRSGTSIGANIREAQNAESKADFIHKFKISAKEADELSYWLELCDRSEVYPKPNIELKEDLNSIMKIINKIIATSKRK</sequence>
<dbReference type="InterPro" id="IPR036583">
    <property type="entry name" value="23S_rRNA_IVS_sf"/>
</dbReference>
<reference evidence="1 2" key="1">
    <citation type="submission" date="2019-03" db="EMBL/GenBank/DDBJ databases">
        <title>Genomic Encyclopedia of Type Strains, Phase IV (KMG-IV): sequencing the most valuable type-strain genomes for metagenomic binning, comparative biology and taxonomic classification.</title>
        <authorList>
            <person name="Goeker M."/>
        </authorList>
    </citation>
    <scope>NUCLEOTIDE SEQUENCE [LARGE SCALE GENOMIC DNA]</scope>
    <source>
        <strain evidence="1 2">DSM 14836</strain>
    </source>
</reference>
<accession>A0A4V2SLL5</accession>
<dbReference type="InterPro" id="IPR012657">
    <property type="entry name" value="23S_rRNA-intervening_sequence"/>
</dbReference>
<dbReference type="NCBIfam" id="TIGR02436">
    <property type="entry name" value="four helix bundle protein"/>
    <property type="match status" value="1"/>
</dbReference>
<dbReference type="PANTHER" id="PTHR38471">
    <property type="entry name" value="FOUR HELIX BUNDLE PROTEIN"/>
    <property type="match status" value="1"/>
</dbReference>
<dbReference type="OrthoDB" id="285993at2"/>
<comment type="caution">
    <text evidence="1">The sequence shown here is derived from an EMBL/GenBank/DDBJ whole genome shotgun (WGS) entry which is preliminary data.</text>
</comment>
<dbReference type="RefSeq" id="WP_132795163.1">
    <property type="nucleotide sequence ID" value="NZ_SLXM01000007.1"/>
</dbReference>
<evidence type="ECO:0000313" key="2">
    <source>
        <dbReference type="Proteomes" id="UP000294564"/>
    </source>
</evidence>
<dbReference type="Proteomes" id="UP000294564">
    <property type="component" value="Unassembled WGS sequence"/>
</dbReference>
<name>A0A4V2SLL5_9FLAO</name>
<dbReference type="AlphaFoldDB" id="A0A4V2SLL5"/>